<proteinExistence type="predicted"/>
<gene>
    <name evidence="1" type="ORF">METZ01_LOCUS360057</name>
</gene>
<reference evidence="1" key="1">
    <citation type="submission" date="2018-05" db="EMBL/GenBank/DDBJ databases">
        <authorList>
            <person name="Lanie J.A."/>
            <person name="Ng W.-L."/>
            <person name="Kazmierczak K.M."/>
            <person name="Andrzejewski T.M."/>
            <person name="Davidsen T.M."/>
            <person name="Wayne K.J."/>
            <person name="Tettelin H."/>
            <person name="Glass J.I."/>
            <person name="Rusch D."/>
            <person name="Podicherti R."/>
            <person name="Tsui H.-C.T."/>
            <person name="Winkler M.E."/>
        </authorList>
    </citation>
    <scope>NUCLEOTIDE SEQUENCE</scope>
</reference>
<accession>A0A382SBG9</accession>
<organism evidence="1">
    <name type="scientific">marine metagenome</name>
    <dbReference type="NCBI Taxonomy" id="408172"/>
    <lineage>
        <taxon>unclassified sequences</taxon>
        <taxon>metagenomes</taxon>
        <taxon>ecological metagenomes</taxon>
    </lineage>
</organism>
<evidence type="ECO:0000313" key="1">
    <source>
        <dbReference type="EMBL" id="SVD07203.1"/>
    </source>
</evidence>
<feature type="non-terminal residue" evidence="1">
    <location>
        <position position="106"/>
    </location>
</feature>
<evidence type="ECO:0008006" key="2">
    <source>
        <dbReference type="Google" id="ProtNLM"/>
    </source>
</evidence>
<sequence>MVDKIIYTYRFTTLPNIDYLKADCKVWLTTILNKYDPTKGSKAFSYFSVVTKNWFIHKVKRTQKRNKTEIFMEDILNELDEDLISTEPTYLEARQDLEFWNSLHGE</sequence>
<protein>
    <recommendedName>
        <fullName evidence="2">RNA polymerase sigma-70 region 2 domain-containing protein</fullName>
    </recommendedName>
</protein>
<dbReference type="AlphaFoldDB" id="A0A382SBG9"/>
<name>A0A382SBG9_9ZZZZ</name>
<dbReference type="EMBL" id="UINC01127823">
    <property type="protein sequence ID" value="SVD07203.1"/>
    <property type="molecule type" value="Genomic_DNA"/>
</dbReference>